<comment type="caution">
    <text evidence="2">The sequence shown here is derived from an EMBL/GenBank/DDBJ whole genome shotgun (WGS) entry which is preliminary data.</text>
</comment>
<reference evidence="2 3" key="1">
    <citation type="submission" date="2024-01" db="EMBL/GenBank/DDBJ databases">
        <title>The genomes of 5 underutilized Papilionoideae crops provide insights into root nodulation and disease resistance.</title>
        <authorList>
            <person name="Yuan L."/>
        </authorList>
    </citation>
    <scope>NUCLEOTIDE SEQUENCE [LARGE SCALE GENOMIC DNA]</scope>
    <source>
        <strain evidence="2">LY-2023</strain>
        <tissue evidence="2">Leaf</tissue>
    </source>
</reference>
<name>A0AAN9P3L8_CLITE</name>
<protein>
    <recommendedName>
        <fullName evidence="4">Cyclotide</fullName>
    </recommendedName>
</protein>
<evidence type="ECO:0000313" key="3">
    <source>
        <dbReference type="Proteomes" id="UP001359559"/>
    </source>
</evidence>
<dbReference type="EMBL" id="JAYKXN010000005">
    <property type="protein sequence ID" value="KAK7284612.1"/>
    <property type="molecule type" value="Genomic_DNA"/>
</dbReference>
<feature type="chain" id="PRO_5042987286" description="Cyclotide" evidence="1">
    <location>
        <begin position="24"/>
        <end position="124"/>
    </location>
</feature>
<feature type="signal peptide" evidence="1">
    <location>
        <begin position="1"/>
        <end position="23"/>
    </location>
</feature>
<sequence length="124" mass="13686">MQVNQMFSIYITLVLSYIHILCSHEPNYASPEKSFSGKCPASSYTCRYGSLTLDFADSITLPVSLARGGCFEALKTPKEKGNGTSLEEPSLKEYIHLCASKYAKHAVRNSAAFPMWNQVSALII</sequence>
<organism evidence="2 3">
    <name type="scientific">Clitoria ternatea</name>
    <name type="common">Butterfly pea</name>
    <dbReference type="NCBI Taxonomy" id="43366"/>
    <lineage>
        <taxon>Eukaryota</taxon>
        <taxon>Viridiplantae</taxon>
        <taxon>Streptophyta</taxon>
        <taxon>Embryophyta</taxon>
        <taxon>Tracheophyta</taxon>
        <taxon>Spermatophyta</taxon>
        <taxon>Magnoliopsida</taxon>
        <taxon>eudicotyledons</taxon>
        <taxon>Gunneridae</taxon>
        <taxon>Pentapetalae</taxon>
        <taxon>rosids</taxon>
        <taxon>fabids</taxon>
        <taxon>Fabales</taxon>
        <taxon>Fabaceae</taxon>
        <taxon>Papilionoideae</taxon>
        <taxon>50 kb inversion clade</taxon>
        <taxon>NPAAA clade</taxon>
        <taxon>indigoferoid/millettioid clade</taxon>
        <taxon>Phaseoleae</taxon>
        <taxon>Clitoria</taxon>
    </lineage>
</organism>
<dbReference type="AlphaFoldDB" id="A0AAN9P3L8"/>
<keyword evidence="1" id="KW-0732">Signal</keyword>
<keyword evidence="3" id="KW-1185">Reference proteome</keyword>
<gene>
    <name evidence="2" type="ORF">RJT34_19361</name>
</gene>
<evidence type="ECO:0000313" key="2">
    <source>
        <dbReference type="EMBL" id="KAK7284612.1"/>
    </source>
</evidence>
<proteinExistence type="predicted"/>
<evidence type="ECO:0008006" key="4">
    <source>
        <dbReference type="Google" id="ProtNLM"/>
    </source>
</evidence>
<dbReference type="Proteomes" id="UP001359559">
    <property type="component" value="Unassembled WGS sequence"/>
</dbReference>
<accession>A0AAN9P3L8</accession>
<evidence type="ECO:0000256" key="1">
    <source>
        <dbReference type="SAM" id="SignalP"/>
    </source>
</evidence>